<dbReference type="GO" id="GO:0080120">
    <property type="term" value="P:CAAX-box protein maturation"/>
    <property type="evidence" value="ECO:0007669"/>
    <property type="project" value="UniProtKB-ARBA"/>
</dbReference>
<keyword evidence="1" id="KW-0812">Transmembrane</keyword>
<feature type="domain" description="CAAX prenyl protease 2/Lysostaphin resistance protein A-like" evidence="2">
    <location>
        <begin position="186"/>
        <end position="273"/>
    </location>
</feature>
<evidence type="ECO:0000259" key="2">
    <source>
        <dbReference type="Pfam" id="PF02517"/>
    </source>
</evidence>
<evidence type="ECO:0000256" key="1">
    <source>
        <dbReference type="SAM" id="Phobius"/>
    </source>
</evidence>
<gene>
    <name evidence="3" type="ORF">DXB16_08895</name>
</gene>
<protein>
    <submittedName>
        <fullName evidence="3">CPBP family intramembrane metalloprotease</fullName>
    </submittedName>
</protein>
<dbReference type="PANTHER" id="PTHR36435:SF1">
    <property type="entry name" value="CAAX AMINO TERMINAL PROTEASE FAMILY PROTEIN"/>
    <property type="match status" value="1"/>
</dbReference>
<keyword evidence="1" id="KW-0472">Membrane</keyword>
<dbReference type="PANTHER" id="PTHR36435">
    <property type="entry name" value="SLR1288 PROTEIN"/>
    <property type="match status" value="1"/>
</dbReference>
<feature type="transmembrane region" description="Helical" evidence="1">
    <location>
        <begin position="217"/>
        <end position="234"/>
    </location>
</feature>
<evidence type="ECO:0000313" key="3">
    <source>
        <dbReference type="EMBL" id="RGO32149.1"/>
    </source>
</evidence>
<feature type="transmembrane region" description="Helical" evidence="1">
    <location>
        <begin position="184"/>
        <end position="205"/>
    </location>
</feature>
<reference evidence="3 4" key="1">
    <citation type="submission" date="2018-08" db="EMBL/GenBank/DDBJ databases">
        <title>A genome reference for cultivated species of the human gut microbiota.</title>
        <authorList>
            <person name="Zou Y."/>
            <person name="Xue W."/>
            <person name="Luo G."/>
        </authorList>
    </citation>
    <scope>NUCLEOTIDE SEQUENCE [LARGE SCALE GENOMIC DNA]</scope>
    <source>
        <strain evidence="3 4">OM02-16</strain>
    </source>
</reference>
<dbReference type="GO" id="GO:0004175">
    <property type="term" value="F:endopeptidase activity"/>
    <property type="evidence" value="ECO:0007669"/>
    <property type="project" value="UniProtKB-ARBA"/>
</dbReference>
<sequence>MKVRITMEEWQNGHDQPGYHYHQEQERKPVETPGKRFWKMWGPLLIKWGIGIGVGMAVMAAMMMAYMKTHYQTQAALEALMSDQNKLMAFYEKMLNKYIDYTTWVEGLSALVTIPVMALMYHGDRKKEKTAGIIQDKKAPLWQYPAVIIMALAMSLGLNNLIIIGNLSAIDANYKATMNAMYSAPLAIQIVCLAVLVPVCEEYVFRGLFFRRMERESSFVYAMVYSSVVFGILHVNLVQMLYGFALGMMLAYVYEKYGSLKAPVAAHMSMNLLSVLATRYGLYNWMLKDNIRIGIITVVCAAVASTMFVIIQRIEEKPTKKKENENLAM</sequence>
<organism evidence="3 4">
    <name type="scientific">Dorea longicatena</name>
    <dbReference type="NCBI Taxonomy" id="88431"/>
    <lineage>
        <taxon>Bacteria</taxon>
        <taxon>Bacillati</taxon>
        <taxon>Bacillota</taxon>
        <taxon>Clostridia</taxon>
        <taxon>Lachnospirales</taxon>
        <taxon>Lachnospiraceae</taxon>
        <taxon>Dorea</taxon>
    </lineage>
</organism>
<feature type="transmembrane region" description="Helical" evidence="1">
    <location>
        <begin position="291"/>
        <end position="311"/>
    </location>
</feature>
<keyword evidence="3" id="KW-0645">Protease</keyword>
<feature type="transmembrane region" description="Helical" evidence="1">
    <location>
        <begin position="101"/>
        <end position="121"/>
    </location>
</feature>
<keyword evidence="1" id="KW-1133">Transmembrane helix</keyword>
<proteinExistence type="predicted"/>
<dbReference type="InterPro" id="IPR003675">
    <property type="entry name" value="Rce1/LyrA-like_dom"/>
</dbReference>
<keyword evidence="3" id="KW-0378">Hydrolase</keyword>
<keyword evidence="3" id="KW-0482">Metalloprotease</keyword>
<evidence type="ECO:0000313" key="4">
    <source>
        <dbReference type="Proteomes" id="UP000261285"/>
    </source>
</evidence>
<dbReference type="Pfam" id="PF02517">
    <property type="entry name" value="Rce1-like"/>
    <property type="match status" value="1"/>
</dbReference>
<dbReference type="GO" id="GO:0008237">
    <property type="term" value="F:metallopeptidase activity"/>
    <property type="evidence" value="ECO:0007669"/>
    <property type="project" value="UniProtKB-KW"/>
</dbReference>
<dbReference type="AlphaFoldDB" id="A0A3E5GC44"/>
<dbReference type="EMBL" id="QSVN01000008">
    <property type="protein sequence ID" value="RGO32149.1"/>
    <property type="molecule type" value="Genomic_DNA"/>
</dbReference>
<feature type="transmembrane region" description="Helical" evidence="1">
    <location>
        <begin position="141"/>
        <end position="164"/>
    </location>
</feature>
<comment type="caution">
    <text evidence="3">The sequence shown here is derived from an EMBL/GenBank/DDBJ whole genome shotgun (WGS) entry which is preliminary data.</text>
</comment>
<dbReference type="Proteomes" id="UP000261285">
    <property type="component" value="Unassembled WGS sequence"/>
</dbReference>
<name>A0A3E5GC44_9FIRM</name>
<dbReference type="InterPro" id="IPR052710">
    <property type="entry name" value="CAAX_protease"/>
</dbReference>
<accession>A0A3E5GC44</accession>
<dbReference type="GO" id="GO:0006508">
    <property type="term" value="P:proteolysis"/>
    <property type="evidence" value="ECO:0007669"/>
    <property type="project" value="UniProtKB-KW"/>
</dbReference>
<feature type="transmembrane region" description="Helical" evidence="1">
    <location>
        <begin position="45"/>
        <end position="67"/>
    </location>
</feature>